<dbReference type="InterPro" id="IPR016181">
    <property type="entry name" value="Acyl_CoA_acyltransferase"/>
</dbReference>
<organism evidence="4 5">
    <name type="scientific">Undibacterium umbellatum</name>
    <dbReference type="NCBI Taxonomy" id="2762300"/>
    <lineage>
        <taxon>Bacteria</taxon>
        <taxon>Pseudomonadati</taxon>
        <taxon>Pseudomonadota</taxon>
        <taxon>Betaproteobacteria</taxon>
        <taxon>Burkholderiales</taxon>
        <taxon>Oxalobacteraceae</taxon>
        <taxon>Undibacterium</taxon>
    </lineage>
</organism>
<evidence type="ECO:0000256" key="2">
    <source>
        <dbReference type="ARBA" id="ARBA00023315"/>
    </source>
</evidence>
<dbReference type="PANTHER" id="PTHR10545:SF29">
    <property type="entry name" value="GH14572P-RELATED"/>
    <property type="match status" value="1"/>
</dbReference>
<proteinExistence type="predicted"/>
<sequence length="165" mass="18116">MTIDIRPALPDDAALIHAYITELAIYERAEHEVIASVDDVRQSLFAADSPARGLICAIDGQPVGYAIYFLSYSTWLGRKGMYLEDLYISPSHRGSGAGKALLRHLAQVAVKSGCGRLEWSVLDWNEPAIQFYQSIGARPQDEWVRYRLAGEGLQAFAAGSVTEAV</sequence>
<keyword evidence="1" id="KW-0808">Transferase</keyword>
<evidence type="ECO:0000256" key="1">
    <source>
        <dbReference type="ARBA" id="ARBA00022679"/>
    </source>
</evidence>
<dbReference type="InterPro" id="IPR000182">
    <property type="entry name" value="GNAT_dom"/>
</dbReference>
<evidence type="ECO:0000259" key="3">
    <source>
        <dbReference type="PROSITE" id="PS51186"/>
    </source>
</evidence>
<accession>A0ABR6Z9J4</accession>
<dbReference type="Pfam" id="PF00583">
    <property type="entry name" value="Acetyltransf_1"/>
    <property type="match status" value="1"/>
</dbReference>
<evidence type="ECO:0000313" key="4">
    <source>
        <dbReference type="EMBL" id="MBC3907847.1"/>
    </source>
</evidence>
<dbReference type="Gene3D" id="3.40.630.30">
    <property type="match status" value="1"/>
</dbReference>
<gene>
    <name evidence="4" type="ORF">H8L47_09720</name>
</gene>
<keyword evidence="2" id="KW-0012">Acyltransferase</keyword>
<dbReference type="Proteomes" id="UP000646911">
    <property type="component" value="Unassembled WGS sequence"/>
</dbReference>
<feature type="domain" description="N-acetyltransferase" evidence="3">
    <location>
        <begin position="3"/>
        <end position="165"/>
    </location>
</feature>
<comment type="caution">
    <text evidence="4">The sequence shown here is derived from an EMBL/GenBank/DDBJ whole genome shotgun (WGS) entry which is preliminary data.</text>
</comment>
<protein>
    <submittedName>
        <fullName evidence="4">GNAT family N-acetyltransferase</fullName>
    </submittedName>
</protein>
<name>A0ABR6Z9J4_9BURK</name>
<dbReference type="RefSeq" id="WP_186953389.1">
    <property type="nucleotide sequence ID" value="NZ_JACOFX010000003.1"/>
</dbReference>
<dbReference type="PANTHER" id="PTHR10545">
    <property type="entry name" value="DIAMINE N-ACETYLTRANSFERASE"/>
    <property type="match status" value="1"/>
</dbReference>
<dbReference type="EMBL" id="JACOFX010000003">
    <property type="protein sequence ID" value="MBC3907847.1"/>
    <property type="molecule type" value="Genomic_DNA"/>
</dbReference>
<dbReference type="PROSITE" id="PS51186">
    <property type="entry name" value="GNAT"/>
    <property type="match status" value="1"/>
</dbReference>
<evidence type="ECO:0000313" key="5">
    <source>
        <dbReference type="Proteomes" id="UP000646911"/>
    </source>
</evidence>
<keyword evidence="5" id="KW-1185">Reference proteome</keyword>
<dbReference type="SUPFAM" id="SSF55729">
    <property type="entry name" value="Acyl-CoA N-acyltransferases (Nat)"/>
    <property type="match status" value="1"/>
</dbReference>
<dbReference type="InterPro" id="IPR051016">
    <property type="entry name" value="Diverse_Substrate_AcTransf"/>
</dbReference>
<dbReference type="CDD" id="cd04301">
    <property type="entry name" value="NAT_SF"/>
    <property type="match status" value="1"/>
</dbReference>
<reference evidence="4 5" key="1">
    <citation type="submission" date="2020-08" db="EMBL/GenBank/DDBJ databases">
        <title>Novel species isolated from subtropical streams in China.</title>
        <authorList>
            <person name="Lu H."/>
        </authorList>
    </citation>
    <scope>NUCLEOTIDE SEQUENCE [LARGE SCALE GENOMIC DNA]</scope>
    <source>
        <strain evidence="4 5">NL8W</strain>
    </source>
</reference>